<comment type="caution">
    <text evidence="4">The sequence shown here is derived from an EMBL/GenBank/DDBJ whole genome shotgun (WGS) entry which is preliminary data.</text>
</comment>
<evidence type="ECO:0000313" key="4">
    <source>
        <dbReference type="EMBL" id="CAF4294330.1"/>
    </source>
</evidence>
<evidence type="ECO:0000256" key="2">
    <source>
        <dbReference type="ARBA" id="ARBA00022679"/>
    </source>
</evidence>
<dbReference type="EMBL" id="CAJOBJ010034974">
    <property type="protein sequence ID" value="CAF4294330.1"/>
    <property type="molecule type" value="Genomic_DNA"/>
</dbReference>
<accession>A0A8S2U2A2</accession>
<evidence type="ECO:0000259" key="3">
    <source>
        <dbReference type="Pfam" id="PF01170"/>
    </source>
</evidence>
<feature type="non-terminal residue" evidence="4">
    <location>
        <position position="1"/>
    </location>
</feature>
<keyword evidence="1" id="KW-0489">Methyltransferase</keyword>
<dbReference type="Proteomes" id="UP000681720">
    <property type="component" value="Unassembled WGS sequence"/>
</dbReference>
<dbReference type="PANTHER" id="PTHR13370">
    <property type="entry name" value="RNA METHYLASE-RELATED"/>
    <property type="match status" value="1"/>
</dbReference>
<reference evidence="4" key="1">
    <citation type="submission" date="2021-02" db="EMBL/GenBank/DDBJ databases">
        <authorList>
            <person name="Nowell W R."/>
        </authorList>
    </citation>
    <scope>NUCLEOTIDE SEQUENCE</scope>
</reference>
<dbReference type="Gene3D" id="3.40.50.150">
    <property type="entry name" value="Vaccinia Virus protein VP39"/>
    <property type="match status" value="1"/>
</dbReference>
<dbReference type="PANTHER" id="PTHR13370:SF3">
    <property type="entry name" value="TRNA (GUANINE(10)-N2)-METHYLTRANSFERASE HOMOLOG"/>
    <property type="match status" value="1"/>
</dbReference>
<dbReference type="GO" id="GO:0008168">
    <property type="term" value="F:methyltransferase activity"/>
    <property type="evidence" value="ECO:0007669"/>
    <property type="project" value="UniProtKB-KW"/>
</dbReference>
<name>A0A8S2U2A2_9BILA</name>
<dbReference type="GO" id="GO:0043527">
    <property type="term" value="C:tRNA methyltransferase complex"/>
    <property type="evidence" value="ECO:0007669"/>
    <property type="project" value="UniProtKB-ARBA"/>
</dbReference>
<gene>
    <name evidence="4" type="ORF">GIL414_LOCUS25548</name>
</gene>
<sequence length="62" mass="6555">MFAGNTTMDATLSFVMANMGQCQPNHITLDPFCGTGGILLACAELGSNVVGSEFDWRVLTAK</sequence>
<protein>
    <recommendedName>
        <fullName evidence="3">Ribosomal RNA large subunit methyltransferase K/L-like methyltransferase domain-containing protein</fullName>
    </recommendedName>
</protein>
<evidence type="ECO:0000313" key="5">
    <source>
        <dbReference type="Proteomes" id="UP000681720"/>
    </source>
</evidence>
<organism evidence="4 5">
    <name type="scientific">Rotaria magnacalcarata</name>
    <dbReference type="NCBI Taxonomy" id="392030"/>
    <lineage>
        <taxon>Eukaryota</taxon>
        <taxon>Metazoa</taxon>
        <taxon>Spiralia</taxon>
        <taxon>Gnathifera</taxon>
        <taxon>Rotifera</taxon>
        <taxon>Eurotatoria</taxon>
        <taxon>Bdelloidea</taxon>
        <taxon>Philodinida</taxon>
        <taxon>Philodinidae</taxon>
        <taxon>Rotaria</taxon>
    </lineage>
</organism>
<dbReference type="InterPro" id="IPR029063">
    <property type="entry name" value="SAM-dependent_MTases_sf"/>
</dbReference>
<dbReference type="AlphaFoldDB" id="A0A8S2U2A2"/>
<feature type="domain" description="Ribosomal RNA large subunit methyltransferase K/L-like methyltransferase" evidence="3">
    <location>
        <begin position="2"/>
        <end position="50"/>
    </location>
</feature>
<proteinExistence type="predicted"/>
<dbReference type="GO" id="GO:0005737">
    <property type="term" value="C:cytoplasm"/>
    <property type="evidence" value="ECO:0007669"/>
    <property type="project" value="TreeGrafter"/>
</dbReference>
<dbReference type="InterPro" id="IPR000241">
    <property type="entry name" value="RlmKL-like_Mtase"/>
</dbReference>
<keyword evidence="2" id="KW-0808">Transferase</keyword>
<evidence type="ECO:0000256" key="1">
    <source>
        <dbReference type="ARBA" id="ARBA00022603"/>
    </source>
</evidence>
<dbReference type="Pfam" id="PF01170">
    <property type="entry name" value="UPF0020"/>
    <property type="match status" value="1"/>
</dbReference>
<dbReference type="SUPFAM" id="SSF53335">
    <property type="entry name" value="S-adenosyl-L-methionine-dependent methyltransferases"/>
    <property type="match status" value="1"/>
</dbReference>
<dbReference type="GO" id="GO:0032259">
    <property type="term" value="P:methylation"/>
    <property type="evidence" value="ECO:0007669"/>
    <property type="project" value="UniProtKB-KW"/>
</dbReference>